<proteinExistence type="predicted"/>
<reference evidence="2 3" key="1">
    <citation type="submission" date="2018-08" db="EMBL/GenBank/DDBJ databases">
        <title>A genome reference for cultivated species of the human gut microbiota.</title>
        <authorList>
            <person name="Zou Y."/>
            <person name="Xue W."/>
            <person name="Luo G."/>
        </authorList>
    </citation>
    <scope>NUCLEOTIDE SEQUENCE [LARGE SCALE GENOMIC DNA]</scope>
    <source>
        <strain evidence="2 3">AF28-11</strain>
    </source>
</reference>
<evidence type="ECO:0000256" key="1">
    <source>
        <dbReference type="SAM" id="SignalP"/>
    </source>
</evidence>
<protein>
    <submittedName>
        <fullName evidence="2">Uncharacterized protein</fullName>
    </submittedName>
</protein>
<comment type="caution">
    <text evidence="2">The sequence shown here is derived from an EMBL/GenBank/DDBJ whole genome shotgun (WGS) entry which is preliminary data.</text>
</comment>
<evidence type="ECO:0000313" key="2">
    <source>
        <dbReference type="EMBL" id="RGQ53040.1"/>
    </source>
</evidence>
<dbReference type="EMBL" id="QRTH01000002">
    <property type="protein sequence ID" value="RGQ53040.1"/>
    <property type="molecule type" value="Genomic_DNA"/>
</dbReference>
<feature type="signal peptide" evidence="1">
    <location>
        <begin position="1"/>
        <end position="24"/>
    </location>
</feature>
<accession>A0A412BFY3</accession>
<dbReference type="Proteomes" id="UP000283680">
    <property type="component" value="Unassembled WGS sequence"/>
</dbReference>
<keyword evidence="1" id="KW-0732">Signal</keyword>
<organism evidence="2 3">
    <name type="scientific">Bacteroides uniformis</name>
    <dbReference type="NCBI Taxonomy" id="820"/>
    <lineage>
        <taxon>Bacteria</taxon>
        <taxon>Pseudomonadati</taxon>
        <taxon>Bacteroidota</taxon>
        <taxon>Bacteroidia</taxon>
        <taxon>Bacteroidales</taxon>
        <taxon>Bacteroidaceae</taxon>
        <taxon>Bacteroides</taxon>
    </lineage>
</organism>
<evidence type="ECO:0000313" key="3">
    <source>
        <dbReference type="Proteomes" id="UP000283680"/>
    </source>
</evidence>
<feature type="chain" id="PRO_5019559697" evidence="1">
    <location>
        <begin position="25"/>
        <end position="89"/>
    </location>
</feature>
<dbReference type="AlphaFoldDB" id="A0A412BFY3"/>
<name>A0A412BFY3_BACUN</name>
<gene>
    <name evidence="2" type="ORF">DWY92_04895</name>
</gene>
<sequence length="89" mass="9697">MAMSKILRYILLIFALGISLEMQSQSSGPATVSFSKDKNYVATLTPRNGVSSVACNNGTISNYESGNVQVSIRYMDGLGRPAQQVEYRT</sequence>